<dbReference type="RefSeq" id="WP_107728403.1">
    <property type="nucleotide sequence ID" value="NZ_PZZP01000003.1"/>
</dbReference>
<name>A0A2T4Z1Z9_9BACL</name>
<evidence type="ECO:0000313" key="3">
    <source>
        <dbReference type="Proteomes" id="UP000241639"/>
    </source>
</evidence>
<evidence type="ECO:0000313" key="2">
    <source>
        <dbReference type="EMBL" id="PTM54778.1"/>
    </source>
</evidence>
<sequence length="265" mass="28834">MQDAKRRAIIFLILALALAAVAGFLFMQKVSAVDSQLGNHLTVYVAAKEISSRELLTPEDFTAVNVPAKYVQESAVTDLNQIQLGDYPYSIDRLVAIAPMKKGDLLTNNLLKSQSSLTENNNRMVTLAQSDRVKFDGSLEVNDRVDIVVSNRNDGKVNTSIFMTDVPVVAMTGDGKGIGLEMPLSDAEKLIHEENFAAAIRVLKAPTEESNKKRQPSNENQDNGEQQSPPPSTEDGSQQTEQSDEVDAIIDPNGPGTEDNQDTGM</sequence>
<comment type="caution">
    <text evidence="2">The sequence shown here is derived from an EMBL/GenBank/DDBJ whole genome shotgun (WGS) entry which is preliminary data.</text>
</comment>
<evidence type="ECO:0000256" key="1">
    <source>
        <dbReference type="SAM" id="MobiDB-lite"/>
    </source>
</evidence>
<proteinExistence type="predicted"/>
<dbReference type="CDD" id="cd11614">
    <property type="entry name" value="SAF_CpaB_FlgA_like"/>
    <property type="match status" value="1"/>
</dbReference>
<keyword evidence="3" id="KW-1185">Reference proteome</keyword>
<gene>
    <name evidence="2" type="ORF">C8J48_3430</name>
</gene>
<dbReference type="Proteomes" id="UP000241639">
    <property type="component" value="Unassembled WGS sequence"/>
</dbReference>
<reference evidence="2 3" key="1">
    <citation type="submission" date="2018-04" db="EMBL/GenBank/DDBJ databases">
        <title>Genomic Encyclopedia of Archaeal and Bacterial Type Strains, Phase II (KMG-II): from individual species to whole genera.</title>
        <authorList>
            <person name="Goeker M."/>
        </authorList>
    </citation>
    <scope>NUCLEOTIDE SEQUENCE [LARGE SCALE GENOMIC DNA]</scope>
    <source>
        <strain evidence="2 3">DSM 45169</strain>
    </source>
</reference>
<dbReference type="EMBL" id="PZZP01000003">
    <property type="protein sequence ID" value="PTM54778.1"/>
    <property type="molecule type" value="Genomic_DNA"/>
</dbReference>
<dbReference type="OrthoDB" id="2989382at2"/>
<accession>A0A2T4Z1Z9</accession>
<protein>
    <submittedName>
        <fullName evidence="2">Flp pilus assembly protein CpaB</fullName>
    </submittedName>
</protein>
<organism evidence="2 3">
    <name type="scientific">Desmospora activa DSM 45169</name>
    <dbReference type="NCBI Taxonomy" id="1121389"/>
    <lineage>
        <taxon>Bacteria</taxon>
        <taxon>Bacillati</taxon>
        <taxon>Bacillota</taxon>
        <taxon>Bacilli</taxon>
        <taxon>Bacillales</taxon>
        <taxon>Thermoactinomycetaceae</taxon>
        <taxon>Desmospora</taxon>
    </lineage>
</organism>
<feature type="compositionally biased region" description="Polar residues" evidence="1">
    <location>
        <begin position="217"/>
        <end position="227"/>
    </location>
</feature>
<feature type="region of interest" description="Disordered" evidence="1">
    <location>
        <begin position="207"/>
        <end position="265"/>
    </location>
</feature>
<dbReference type="AlphaFoldDB" id="A0A2T4Z1Z9"/>